<dbReference type="AlphaFoldDB" id="A0A2G8L875"/>
<name>A0A2G8L875_STIJA</name>
<evidence type="ECO:0000313" key="3">
    <source>
        <dbReference type="EMBL" id="PIK56446.1"/>
    </source>
</evidence>
<proteinExistence type="predicted"/>
<dbReference type="EMBL" id="MRZV01000176">
    <property type="protein sequence ID" value="PIK56446.1"/>
    <property type="molecule type" value="Genomic_DNA"/>
</dbReference>
<dbReference type="PANTHER" id="PTHR33053">
    <property type="entry name" value="PROTEIN, PUTATIVE-RELATED"/>
    <property type="match status" value="1"/>
</dbReference>
<feature type="domain" description="DUF4218" evidence="2">
    <location>
        <begin position="257"/>
        <end position="327"/>
    </location>
</feature>
<organism evidence="3 4">
    <name type="scientific">Stichopus japonicus</name>
    <name type="common">Sea cucumber</name>
    <dbReference type="NCBI Taxonomy" id="307972"/>
    <lineage>
        <taxon>Eukaryota</taxon>
        <taxon>Metazoa</taxon>
        <taxon>Echinodermata</taxon>
        <taxon>Eleutherozoa</taxon>
        <taxon>Echinozoa</taxon>
        <taxon>Holothuroidea</taxon>
        <taxon>Aspidochirotacea</taxon>
        <taxon>Aspidochirotida</taxon>
        <taxon>Stichopodidae</taxon>
        <taxon>Apostichopus</taxon>
    </lineage>
</organism>
<dbReference type="PANTHER" id="PTHR33053:SF24">
    <property type="entry name" value="TRANSPOSASE DOMAIN-CONTAINING PROTEIN"/>
    <property type="match status" value="1"/>
</dbReference>
<keyword evidence="4" id="KW-1185">Reference proteome</keyword>
<feature type="region of interest" description="Disordered" evidence="1">
    <location>
        <begin position="465"/>
        <end position="505"/>
    </location>
</feature>
<accession>A0A2G8L875</accession>
<comment type="caution">
    <text evidence="3">The sequence shown here is derived from an EMBL/GenBank/DDBJ whole genome shotgun (WGS) entry which is preliminary data.</text>
</comment>
<dbReference type="InterPro" id="IPR025452">
    <property type="entry name" value="DUF4218"/>
</dbReference>
<gene>
    <name evidence="3" type="ORF">BSL78_06690</name>
</gene>
<dbReference type="Proteomes" id="UP000230750">
    <property type="component" value="Unassembled WGS sequence"/>
</dbReference>
<dbReference type="Pfam" id="PF13960">
    <property type="entry name" value="DUF4218"/>
    <property type="match status" value="1"/>
</dbReference>
<dbReference type="STRING" id="307972.A0A2G8L875"/>
<evidence type="ECO:0000259" key="2">
    <source>
        <dbReference type="Pfam" id="PF13960"/>
    </source>
</evidence>
<evidence type="ECO:0000256" key="1">
    <source>
        <dbReference type="SAM" id="MobiDB-lite"/>
    </source>
</evidence>
<sequence length="541" mass="61351">MQFWPILGITDQIFDSTPFPIGIFSGMSKPSPVNEFLKPLIDEVTSLEEHGIEHCGAKYQFSISAVICDAPARALIKRVKGHSSYKGCDRCIQTGTWMGKMVYKESADSLRTDESFQQMLDEDHHLEQSPFSSTSIGLVSQFPLDYMHLVCLGVTRKLLGLWMKGPLKTRMPTRVINAISEKMISLREFMPREFSRKPRSLREVDRWKATEFRQFLVYTGPLVLSSQIPVNLYHNFMLLSVAVQILLSPRLCNQSSLIDYSEELLKLFVAHFSKLYGKEMVVYNVHCLLHLADDARKYGPLDNVSAFPFESYLGTLKKMVKKPSLPLRQVVGHLLRKGEIQKSMKNNECTILKQEHSNGPVPEGHLAMSHMDPLYHIVEFTDSKEIAIINEKWMVSEGTCLWPPFKSSASLAKALKTTTEPETSWKAFKIRKLYATNSYDKAVSKLRQAEDESDLQTGDEEVTIGRKRKPNQRYMVESSSDEEFPASPKRPRPPSFPSTSTPVTPLALSPAHRALQPHLASPTKLWTIVQPLLSIALVIFF</sequence>
<reference evidence="3 4" key="1">
    <citation type="journal article" date="2017" name="PLoS Biol.">
        <title>The sea cucumber genome provides insights into morphological evolution and visceral regeneration.</title>
        <authorList>
            <person name="Zhang X."/>
            <person name="Sun L."/>
            <person name="Yuan J."/>
            <person name="Sun Y."/>
            <person name="Gao Y."/>
            <person name="Zhang L."/>
            <person name="Li S."/>
            <person name="Dai H."/>
            <person name="Hamel J.F."/>
            <person name="Liu C."/>
            <person name="Yu Y."/>
            <person name="Liu S."/>
            <person name="Lin W."/>
            <person name="Guo K."/>
            <person name="Jin S."/>
            <person name="Xu P."/>
            <person name="Storey K.B."/>
            <person name="Huan P."/>
            <person name="Zhang T."/>
            <person name="Zhou Y."/>
            <person name="Zhang J."/>
            <person name="Lin C."/>
            <person name="Li X."/>
            <person name="Xing L."/>
            <person name="Huo D."/>
            <person name="Sun M."/>
            <person name="Wang L."/>
            <person name="Mercier A."/>
            <person name="Li F."/>
            <person name="Yang H."/>
            <person name="Xiang J."/>
        </authorList>
    </citation>
    <scope>NUCLEOTIDE SEQUENCE [LARGE SCALE GENOMIC DNA]</scope>
    <source>
        <strain evidence="3">Shaxun</strain>
        <tissue evidence="3">Muscle</tissue>
    </source>
</reference>
<protein>
    <recommendedName>
        <fullName evidence="2">DUF4218 domain-containing protein</fullName>
    </recommendedName>
</protein>
<evidence type="ECO:0000313" key="4">
    <source>
        <dbReference type="Proteomes" id="UP000230750"/>
    </source>
</evidence>
<dbReference type="OrthoDB" id="10036512at2759"/>